<name>A0A078AVT1_STYLE</name>
<protein>
    <submittedName>
        <fullName evidence="2">Uncharacterized protein</fullName>
    </submittedName>
</protein>
<proteinExistence type="predicted"/>
<sequence length="191" mass="21613">MNTSEYMLDNGLNPQNLTIVIIQDNASNYSSAPAMDKRKKLMSSRPTVKAAAICEILKYFCNLPNFLFHISMTLLLMFRINALEEDDPSAARLLYGKVSFIASFVILGYNAVIYFTDCFLDDTSVDTIIKWLMQIVILGGIGISGYYAFQCYTIFSTDSTNKEKIMDIALAGIFNVSQLFYLITFWIFLCN</sequence>
<dbReference type="Proteomes" id="UP000039865">
    <property type="component" value="Unassembled WGS sequence"/>
</dbReference>
<dbReference type="InParanoid" id="A0A078AVT1"/>
<gene>
    <name evidence="2" type="primary">Contig4029.g4314</name>
    <name evidence="2" type="ORF">STYLEM_15383</name>
</gene>
<keyword evidence="3" id="KW-1185">Reference proteome</keyword>
<evidence type="ECO:0000313" key="3">
    <source>
        <dbReference type="Proteomes" id="UP000039865"/>
    </source>
</evidence>
<keyword evidence="1" id="KW-1133">Transmembrane helix</keyword>
<keyword evidence="1" id="KW-0472">Membrane</keyword>
<reference evidence="2 3" key="1">
    <citation type="submission" date="2014-06" db="EMBL/GenBank/DDBJ databases">
        <authorList>
            <person name="Swart Estienne"/>
        </authorList>
    </citation>
    <scope>NUCLEOTIDE SEQUENCE [LARGE SCALE GENOMIC DNA]</scope>
    <source>
        <strain evidence="2 3">130c</strain>
    </source>
</reference>
<feature type="transmembrane region" description="Helical" evidence="1">
    <location>
        <begin position="169"/>
        <end position="189"/>
    </location>
</feature>
<feature type="transmembrane region" description="Helical" evidence="1">
    <location>
        <begin position="128"/>
        <end position="149"/>
    </location>
</feature>
<organism evidence="2 3">
    <name type="scientific">Stylonychia lemnae</name>
    <name type="common">Ciliate</name>
    <dbReference type="NCBI Taxonomy" id="5949"/>
    <lineage>
        <taxon>Eukaryota</taxon>
        <taxon>Sar</taxon>
        <taxon>Alveolata</taxon>
        <taxon>Ciliophora</taxon>
        <taxon>Intramacronucleata</taxon>
        <taxon>Spirotrichea</taxon>
        <taxon>Stichotrichia</taxon>
        <taxon>Sporadotrichida</taxon>
        <taxon>Oxytrichidae</taxon>
        <taxon>Stylonychinae</taxon>
        <taxon>Stylonychia</taxon>
    </lineage>
</organism>
<accession>A0A078AVT1</accession>
<evidence type="ECO:0000313" key="2">
    <source>
        <dbReference type="EMBL" id="CDW86289.1"/>
    </source>
</evidence>
<feature type="transmembrane region" description="Helical" evidence="1">
    <location>
        <begin position="66"/>
        <end position="82"/>
    </location>
</feature>
<keyword evidence="1" id="KW-0812">Transmembrane</keyword>
<dbReference type="AlphaFoldDB" id="A0A078AVT1"/>
<evidence type="ECO:0000256" key="1">
    <source>
        <dbReference type="SAM" id="Phobius"/>
    </source>
</evidence>
<dbReference type="EMBL" id="CCKQ01014516">
    <property type="protein sequence ID" value="CDW86289.1"/>
    <property type="molecule type" value="Genomic_DNA"/>
</dbReference>
<feature type="transmembrane region" description="Helical" evidence="1">
    <location>
        <begin position="94"/>
        <end position="116"/>
    </location>
</feature>